<protein>
    <submittedName>
        <fullName evidence="1">Uncharacterized protein</fullName>
    </submittedName>
</protein>
<evidence type="ECO:0000313" key="2">
    <source>
        <dbReference type="Proteomes" id="UP000501793"/>
    </source>
</evidence>
<evidence type="ECO:0000313" key="1">
    <source>
        <dbReference type="EMBL" id="CAB3394891.1"/>
    </source>
</evidence>
<gene>
    <name evidence="1" type="ORF">FAVT5_3108</name>
</gene>
<dbReference type="Proteomes" id="UP000501793">
    <property type="component" value="Chromosome"/>
</dbReference>
<proteinExistence type="predicted"/>
<name>A0ACA8ZCU5_9BACL</name>
<reference evidence="1" key="1">
    <citation type="submission" date="2020-04" db="EMBL/GenBank/DDBJ databases">
        <authorList>
            <person name="Hogendoorn C."/>
        </authorList>
    </citation>
    <scope>NUCLEOTIDE SEQUENCE</scope>
    <source>
        <strain evidence="1">FAVT5</strain>
    </source>
</reference>
<accession>A0ACA8ZCU5</accession>
<organism evidence="1 2">
    <name type="scientific">Kyrpidia spormannii</name>
    <dbReference type="NCBI Taxonomy" id="2055160"/>
    <lineage>
        <taxon>Bacteria</taxon>
        <taxon>Bacillati</taxon>
        <taxon>Bacillota</taxon>
        <taxon>Bacilli</taxon>
        <taxon>Bacillales</taxon>
        <taxon>Alicyclobacillaceae</taxon>
        <taxon>Kyrpidia</taxon>
    </lineage>
</organism>
<dbReference type="EMBL" id="LR792684">
    <property type="protein sequence ID" value="CAB3394891.1"/>
    <property type="molecule type" value="Genomic_DNA"/>
</dbReference>
<sequence length="81" mass="8850">MEDGRHEAAEGRHRKRKTAVISAARGLPAYGNTLWSIAATRRRLMLVEGENQRPNPLKAGAGCRPFARRAPASVPLSAFAR</sequence>
<keyword evidence="2" id="KW-1185">Reference proteome</keyword>